<dbReference type="AlphaFoldDB" id="A0A2Z2HPI4"/>
<evidence type="ECO:0000259" key="2">
    <source>
        <dbReference type="Pfam" id="PF13439"/>
    </source>
</evidence>
<dbReference type="Gene3D" id="3.40.50.2000">
    <property type="entry name" value="Glycogen Phosphorylase B"/>
    <property type="match status" value="2"/>
</dbReference>
<dbReference type="OrthoDB" id="132546at2157"/>
<evidence type="ECO:0008006" key="5">
    <source>
        <dbReference type="Google" id="ProtNLM"/>
    </source>
</evidence>
<dbReference type="KEGG" id="naj:B1756_03675"/>
<dbReference type="RefSeq" id="WP_086887325.1">
    <property type="nucleotide sequence ID" value="NZ_CP019893.1"/>
</dbReference>
<dbReference type="Pfam" id="PF13439">
    <property type="entry name" value="Glyco_transf_4"/>
    <property type="match status" value="1"/>
</dbReference>
<reference evidence="4" key="1">
    <citation type="submission" date="2017-02" db="EMBL/GenBank/DDBJ databases">
        <title>Natronthermophilus aegyptiacus gen. nov.,sp. nov., an aerobic, extremely halophilic alkalithermophilic archaeon isolated from the athalassohaline Wadi An Natrun, Egypt.</title>
        <authorList>
            <person name="Zhao B."/>
        </authorList>
    </citation>
    <scope>NUCLEOTIDE SEQUENCE [LARGE SCALE GENOMIC DNA]</scope>
    <source>
        <strain evidence="4">JW/NM-HA 15</strain>
    </source>
</reference>
<dbReference type="InterPro" id="IPR028098">
    <property type="entry name" value="Glyco_trans_4-like_N"/>
</dbReference>
<feature type="domain" description="Glycosyltransferase subfamily 4-like N-terminal" evidence="2">
    <location>
        <begin position="24"/>
        <end position="188"/>
    </location>
</feature>
<dbReference type="EMBL" id="CP019893">
    <property type="protein sequence ID" value="ARS88939.1"/>
    <property type="molecule type" value="Genomic_DNA"/>
</dbReference>
<name>A0A2Z2HPI4_9EURY</name>
<dbReference type="GeneID" id="32893148"/>
<gene>
    <name evidence="3" type="ORF">B1756_03675</name>
</gene>
<dbReference type="PANTHER" id="PTHR45947">
    <property type="entry name" value="SULFOQUINOVOSYL TRANSFERASE SQD2"/>
    <property type="match status" value="1"/>
</dbReference>
<keyword evidence="4" id="KW-1185">Reference proteome</keyword>
<evidence type="ECO:0000259" key="1">
    <source>
        <dbReference type="Pfam" id="PF00534"/>
    </source>
</evidence>
<evidence type="ECO:0000313" key="3">
    <source>
        <dbReference type="EMBL" id="ARS88939.1"/>
    </source>
</evidence>
<dbReference type="InterPro" id="IPR001296">
    <property type="entry name" value="Glyco_trans_1"/>
</dbReference>
<dbReference type="InterPro" id="IPR050194">
    <property type="entry name" value="Glycosyltransferase_grp1"/>
</dbReference>
<dbReference type="PANTHER" id="PTHR45947:SF3">
    <property type="entry name" value="SULFOQUINOVOSYL TRANSFERASE SQD2"/>
    <property type="match status" value="1"/>
</dbReference>
<organism evidence="3 4">
    <name type="scientific">Natrarchaeobaculum aegyptiacum</name>
    <dbReference type="NCBI Taxonomy" id="745377"/>
    <lineage>
        <taxon>Archaea</taxon>
        <taxon>Methanobacteriati</taxon>
        <taxon>Methanobacteriota</taxon>
        <taxon>Stenosarchaea group</taxon>
        <taxon>Halobacteria</taxon>
        <taxon>Halobacteriales</taxon>
        <taxon>Natrialbaceae</taxon>
        <taxon>Natrarchaeobaculum</taxon>
    </lineage>
</organism>
<dbReference type="SUPFAM" id="SSF53756">
    <property type="entry name" value="UDP-Glycosyltransferase/glycogen phosphorylase"/>
    <property type="match status" value="1"/>
</dbReference>
<protein>
    <recommendedName>
        <fullName evidence="5">Glycosyl transferase family 1</fullName>
    </recommendedName>
</protein>
<dbReference type="Proteomes" id="UP000250088">
    <property type="component" value="Chromosome"/>
</dbReference>
<dbReference type="Pfam" id="PF00534">
    <property type="entry name" value="Glycos_transf_1"/>
    <property type="match status" value="1"/>
</dbReference>
<dbReference type="CDD" id="cd03801">
    <property type="entry name" value="GT4_PimA-like"/>
    <property type="match status" value="1"/>
</dbReference>
<dbReference type="GO" id="GO:0016757">
    <property type="term" value="F:glycosyltransferase activity"/>
    <property type="evidence" value="ECO:0007669"/>
    <property type="project" value="InterPro"/>
</dbReference>
<proteinExistence type="predicted"/>
<feature type="domain" description="Glycosyl transferase family 1" evidence="1">
    <location>
        <begin position="197"/>
        <end position="359"/>
    </location>
</feature>
<evidence type="ECO:0000313" key="4">
    <source>
        <dbReference type="Proteomes" id="UP000250088"/>
    </source>
</evidence>
<sequence>MTAGSDSLTIGLYYPKSYWTDASGKAIFVRELAPALADRANCVVYSALDRDAPPDESGVDVFELPLERGVLPPDLERFVPLFGTDDVLSMRALAGGLPNGLREHVEQSVDVLVTQYYLDDVLLSRLLDVPVVYLYQGHLGAGIGSRTRERLTETDHHLAISQATAEAVADDLGRRVDRIFSPGVDVDRFHPDATPAFEREEPVITYVGRLAESKGVFELVDAFAGLESDAHLCLIGDGEGEQGRAVAVELDRRIRDAGLAEDVTHLGQVPNAELHRYYAASDVVCYPTHFDGFGLVNVEAMACGTPVVSTRGSGVEEYAVDGENCLLVDPGDAEGLQRALDRVLSSSDLRDRLSDAGRSTAEEYSWDRQAASLLEYCRDVVSASASVNGAVNTR</sequence>
<accession>A0A2Z2HPI4</accession>